<protein>
    <submittedName>
        <fullName evidence="1">Uncharacterized protein</fullName>
    </submittedName>
</protein>
<evidence type="ECO:0000313" key="2">
    <source>
        <dbReference type="Proteomes" id="UP000254293"/>
    </source>
</evidence>
<dbReference type="Proteomes" id="UP000254293">
    <property type="component" value="Unassembled WGS sequence"/>
</dbReference>
<sequence length="53" mass="5724">MVVTVRFKYGNKGGSLSAASKVTIQAAAKTESAVMAALQKHYPNRDMVILEIK</sequence>
<keyword evidence="2" id="KW-1185">Reference proteome</keyword>
<evidence type="ECO:0000313" key="1">
    <source>
        <dbReference type="EMBL" id="STR02884.1"/>
    </source>
</evidence>
<dbReference type="EMBL" id="UGJJ01000002">
    <property type="protein sequence ID" value="STR02884.1"/>
    <property type="molecule type" value="Genomic_DNA"/>
</dbReference>
<accession>A0A377R3T7</accession>
<dbReference type="RefSeq" id="WP_172461245.1">
    <property type="nucleotide sequence ID" value="NZ_CP091516.1"/>
</dbReference>
<name>A0A377R3T7_9NEIS</name>
<reference evidence="1 2" key="1">
    <citation type="submission" date="2018-06" db="EMBL/GenBank/DDBJ databases">
        <authorList>
            <consortium name="Pathogen Informatics"/>
            <person name="Doyle S."/>
        </authorList>
    </citation>
    <scope>NUCLEOTIDE SEQUENCE [LARGE SCALE GENOMIC DNA]</scope>
    <source>
        <strain evidence="1 2">NCTC13336</strain>
    </source>
</reference>
<organism evidence="1 2">
    <name type="scientific">Kingella potus</name>
    <dbReference type="NCBI Taxonomy" id="265175"/>
    <lineage>
        <taxon>Bacteria</taxon>
        <taxon>Pseudomonadati</taxon>
        <taxon>Pseudomonadota</taxon>
        <taxon>Betaproteobacteria</taxon>
        <taxon>Neisseriales</taxon>
        <taxon>Neisseriaceae</taxon>
        <taxon>Kingella</taxon>
    </lineage>
</organism>
<gene>
    <name evidence="1" type="ORF">NCTC13336_01771</name>
</gene>
<proteinExistence type="predicted"/>
<dbReference type="AlphaFoldDB" id="A0A377R3T7"/>